<keyword evidence="4" id="KW-1185">Reference proteome</keyword>
<protein>
    <submittedName>
        <fullName evidence="3">Uncharacterized protein</fullName>
    </submittedName>
</protein>
<gene>
    <name evidence="3" type="ORF">MVEN_01681200</name>
</gene>
<dbReference type="AlphaFoldDB" id="A0A8H6XPC6"/>
<evidence type="ECO:0000256" key="2">
    <source>
        <dbReference type="SAM" id="Phobius"/>
    </source>
</evidence>
<evidence type="ECO:0000256" key="1">
    <source>
        <dbReference type="SAM" id="MobiDB-lite"/>
    </source>
</evidence>
<comment type="caution">
    <text evidence="3">The sequence shown here is derived from an EMBL/GenBank/DDBJ whole genome shotgun (WGS) entry which is preliminary data.</text>
</comment>
<dbReference type="Proteomes" id="UP000620124">
    <property type="component" value="Unassembled WGS sequence"/>
</dbReference>
<feature type="region of interest" description="Disordered" evidence="1">
    <location>
        <begin position="356"/>
        <end position="378"/>
    </location>
</feature>
<feature type="transmembrane region" description="Helical" evidence="2">
    <location>
        <begin position="6"/>
        <end position="33"/>
    </location>
</feature>
<name>A0A8H6XPC6_9AGAR</name>
<feature type="transmembrane region" description="Helical" evidence="2">
    <location>
        <begin position="273"/>
        <end position="293"/>
    </location>
</feature>
<keyword evidence="2" id="KW-0472">Membrane</keyword>
<proteinExistence type="predicted"/>
<dbReference type="EMBL" id="JACAZI010000015">
    <property type="protein sequence ID" value="KAF7343925.1"/>
    <property type="molecule type" value="Genomic_DNA"/>
</dbReference>
<evidence type="ECO:0000313" key="4">
    <source>
        <dbReference type="Proteomes" id="UP000620124"/>
    </source>
</evidence>
<evidence type="ECO:0000313" key="3">
    <source>
        <dbReference type="EMBL" id="KAF7343925.1"/>
    </source>
</evidence>
<keyword evidence="2" id="KW-1133">Transmembrane helix</keyword>
<feature type="transmembrane region" description="Helical" evidence="2">
    <location>
        <begin position="180"/>
        <end position="201"/>
    </location>
</feature>
<keyword evidence="2" id="KW-0812">Transmembrane</keyword>
<reference evidence="3" key="1">
    <citation type="submission" date="2020-05" db="EMBL/GenBank/DDBJ databases">
        <title>Mycena genomes resolve the evolution of fungal bioluminescence.</title>
        <authorList>
            <person name="Tsai I.J."/>
        </authorList>
    </citation>
    <scope>NUCLEOTIDE SEQUENCE</scope>
    <source>
        <strain evidence="3">CCC161011</strain>
    </source>
</reference>
<feature type="transmembrane region" description="Helical" evidence="2">
    <location>
        <begin position="133"/>
        <end position="160"/>
    </location>
</feature>
<feature type="transmembrane region" description="Helical" evidence="2">
    <location>
        <begin position="45"/>
        <end position="65"/>
    </location>
</feature>
<organism evidence="3 4">
    <name type="scientific">Mycena venus</name>
    <dbReference type="NCBI Taxonomy" id="2733690"/>
    <lineage>
        <taxon>Eukaryota</taxon>
        <taxon>Fungi</taxon>
        <taxon>Dikarya</taxon>
        <taxon>Basidiomycota</taxon>
        <taxon>Agaricomycotina</taxon>
        <taxon>Agaricomycetes</taxon>
        <taxon>Agaricomycetidae</taxon>
        <taxon>Agaricales</taxon>
        <taxon>Marasmiineae</taxon>
        <taxon>Mycenaceae</taxon>
        <taxon>Mycena</taxon>
    </lineage>
</organism>
<accession>A0A8H6XPC6</accession>
<sequence>MALATTYYRLFAAIVGETFLLTTYGVFVLKSLLLLRRSTTQQRSGYLLTVAILTMFALAIVLWTLDLVNFIMEAKITLIQNSEDPIDTKANKALAFIFRLEGAQDLLYAYMTLLGDAVIIDRIWKLQAFSGSLWVLSVPCAFLFGSVVATIMLTTCVAQLGPGNLQESFQNPLCNKVQSITFVMPCANTAVTTILIGVTTWKYRKSIAPLFRNNDSDVGSRKTKRTQCERILVLLLESGILYFLFFATQVIVATPPVHTWTESLPGLVFALKMYTYSTSVIVGMYPTILIVLANSKHNVLDRAAASSGMTSLPSIQIARWHTDADRTPTYPTGQPEIGTRQLDEIELDDLHALSLNDEEKGETHPKLRVAGPAAFPHG</sequence>
<dbReference type="OrthoDB" id="3248740at2759"/>
<feature type="transmembrane region" description="Helical" evidence="2">
    <location>
        <begin position="231"/>
        <end position="253"/>
    </location>
</feature>